<feature type="region of interest" description="Disordered" evidence="1">
    <location>
        <begin position="157"/>
        <end position="178"/>
    </location>
</feature>
<reference evidence="2 3" key="1">
    <citation type="submission" date="2024-04" db="EMBL/GenBank/DDBJ databases">
        <title>Tritrichomonas musculus Genome.</title>
        <authorList>
            <person name="Alves-Ferreira E."/>
            <person name="Grigg M."/>
            <person name="Lorenzi H."/>
            <person name="Galac M."/>
        </authorList>
    </citation>
    <scope>NUCLEOTIDE SEQUENCE [LARGE SCALE GENOMIC DNA]</scope>
    <source>
        <strain evidence="2 3">EAF2021</strain>
    </source>
</reference>
<gene>
    <name evidence="2" type="ORF">M9Y10_045380</name>
</gene>
<keyword evidence="3" id="KW-1185">Reference proteome</keyword>
<feature type="compositionally biased region" description="Polar residues" evidence="1">
    <location>
        <begin position="165"/>
        <end position="178"/>
    </location>
</feature>
<name>A0ABR2JV37_9EUKA</name>
<evidence type="ECO:0000313" key="3">
    <source>
        <dbReference type="Proteomes" id="UP001470230"/>
    </source>
</evidence>
<sequence>MKSEVRAFINTRNAKRILDIFDPETGTLKELIKPQEPLNKKEALIIMEQIWKRIDETSILQAWENSILTHTSLLQINEDEIAKVKASCKTTLQRVEKEVRENVPVFNLSQLKKYHIYQRDMFLIGQKAKQALRNAWRSNQRQTNQLAQAIPPLIYPDRPAPPMYQPQQNNRPIFYNDQ</sequence>
<organism evidence="2 3">
    <name type="scientific">Tritrichomonas musculus</name>
    <dbReference type="NCBI Taxonomy" id="1915356"/>
    <lineage>
        <taxon>Eukaryota</taxon>
        <taxon>Metamonada</taxon>
        <taxon>Parabasalia</taxon>
        <taxon>Tritrichomonadida</taxon>
        <taxon>Tritrichomonadidae</taxon>
        <taxon>Tritrichomonas</taxon>
    </lineage>
</organism>
<evidence type="ECO:0000313" key="2">
    <source>
        <dbReference type="EMBL" id="KAK8882739.1"/>
    </source>
</evidence>
<dbReference type="Proteomes" id="UP001470230">
    <property type="component" value="Unassembled WGS sequence"/>
</dbReference>
<protein>
    <submittedName>
        <fullName evidence="2">Uncharacterized protein</fullName>
    </submittedName>
</protein>
<proteinExistence type="predicted"/>
<evidence type="ECO:0000256" key="1">
    <source>
        <dbReference type="SAM" id="MobiDB-lite"/>
    </source>
</evidence>
<comment type="caution">
    <text evidence="2">The sequence shown here is derived from an EMBL/GenBank/DDBJ whole genome shotgun (WGS) entry which is preliminary data.</text>
</comment>
<accession>A0ABR2JV37</accession>
<dbReference type="EMBL" id="JAPFFF010000009">
    <property type="protein sequence ID" value="KAK8882739.1"/>
    <property type="molecule type" value="Genomic_DNA"/>
</dbReference>